<name>D3S1B9_FERPA</name>
<dbReference type="KEGG" id="fpl:Ferp_2259"/>
<keyword evidence="1 2" id="KW-0129">CBS domain</keyword>
<dbReference type="PROSITE" id="PS51371">
    <property type="entry name" value="CBS"/>
    <property type="match status" value="4"/>
</dbReference>
<dbReference type="OrthoDB" id="85195at2157"/>
<keyword evidence="5" id="KW-1185">Reference proteome</keyword>
<dbReference type="SUPFAM" id="SSF54631">
    <property type="entry name" value="CBS-domain pair"/>
    <property type="match status" value="2"/>
</dbReference>
<feature type="domain" description="CBS" evidence="3">
    <location>
        <begin position="7"/>
        <end position="63"/>
    </location>
</feature>
<dbReference type="eggNOG" id="arCOG00600">
    <property type="taxonomic scope" value="Archaea"/>
</dbReference>
<feature type="domain" description="CBS" evidence="3">
    <location>
        <begin position="127"/>
        <end position="185"/>
    </location>
</feature>
<accession>D3S1B9</accession>
<dbReference type="InterPro" id="IPR046342">
    <property type="entry name" value="CBS_dom_sf"/>
</dbReference>
<dbReference type="Proteomes" id="UP000002613">
    <property type="component" value="Chromosome"/>
</dbReference>
<proteinExistence type="predicted"/>
<dbReference type="STRING" id="589924.Ferp_2259"/>
<evidence type="ECO:0000259" key="3">
    <source>
        <dbReference type="PROSITE" id="PS51371"/>
    </source>
</evidence>
<organism evidence="4 5">
    <name type="scientific">Ferroglobus placidus (strain DSM 10642 / AEDII12DO)</name>
    <dbReference type="NCBI Taxonomy" id="589924"/>
    <lineage>
        <taxon>Archaea</taxon>
        <taxon>Methanobacteriati</taxon>
        <taxon>Methanobacteriota</taxon>
        <taxon>Archaeoglobi</taxon>
        <taxon>Archaeoglobales</taxon>
        <taxon>Archaeoglobaceae</taxon>
        <taxon>Ferroglobus</taxon>
    </lineage>
</organism>
<dbReference type="RefSeq" id="WP_012966721.1">
    <property type="nucleotide sequence ID" value="NC_013849.1"/>
</dbReference>
<dbReference type="CDD" id="cd04614">
    <property type="entry name" value="CBS_pair_arch2_repeat2"/>
    <property type="match status" value="1"/>
</dbReference>
<protein>
    <submittedName>
        <fullName evidence="4">CBS domain containing protein</fullName>
    </submittedName>
</protein>
<dbReference type="InterPro" id="IPR051257">
    <property type="entry name" value="Diverse_CBS-Domain"/>
</dbReference>
<reference evidence="5" key="1">
    <citation type="submission" date="2010-02" db="EMBL/GenBank/DDBJ databases">
        <title>Complete sequence of Ferroglobus placidus DSM 10642.</title>
        <authorList>
            <consortium name="US DOE Joint Genome Institute"/>
            <person name="Lucas S."/>
            <person name="Copeland A."/>
            <person name="Lapidus A."/>
            <person name="Cheng J.-F."/>
            <person name="Bruce D."/>
            <person name="Goodwin L."/>
            <person name="Pitluck S."/>
            <person name="Saunders E."/>
            <person name="Brettin T."/>
            <person name="Detter J.C."/>
            <person name="Han C."/>
            <person name="Tapia R."/>
            <person name="Larimer F."/>
            <person name="Land M."/>
            <person name="Hauser L."/>
            <person name="Kyrpides N."/>
            <person name="Ivanova N."/>
            <person name="Holmes D."/>
            <person name="Lovley D."/>
            <person name="Kyrpides N."/>
            <person name="Anderson I.J."/>
            <person name="Woyke T."/>
        </authorList>
    </citation>
    <scope>NUCLEOTIDE SEQUENCE [LARGE SCALE GENOMIC DNA]</scope>
    <source>
        <strain evidence="5">DSM 10642 / AEDII12DO</strain>
    </source>
</reference>
<sequence>MKAKDVMTEDVIFIELPNTRDKVIELFKKHGISAVPVVKDGKLVGIITRKDILRKVEEDQVAFLMTPNPTTVTPDTDLKEVARILLDTHFRRLPVVENGKLVGIITVRDIIEKISEMGIDKPVKDFVNPNAVCVWQETPLNVAGEIMRLANVEFCPVLDDNASIVGVIDEKILLTETLIEEFLESTQYSSSSDFDDAWSWESIRDYSVKYFEVSVLKLPKEPAKKFMKKAVFVYPQTSVSKAAKEMVRNDLDFIPVIDANGRVVGILPDKNLLRVLVE</sequence>
<reference evidence="4 5" key="2">
    <citation type="journal article" date="2011" name="Stand. Genomic Sci.">
        <title>Complete genome sequence of Ferroglobus placidus AEDII12DO.</title>
        <authorList>
            <person name="Anderson I."/>
            <person name="Risso C."/>
            <person name="Holmes D."/>
            <person name="Lucas S."/>
            <person name="Copeland A."/>
            <person name="Lapidus A."/>
            <person name="Cheng J.F."/>
            <person name="Bruce D."/>
            <person name="Goodwin L."/>
            <person name="Pitluck S."/>
            <person name="Saunders E."/>
            <person name="Brettin T."/>
            <person name="Detter J.C."/>
            <person name="Han C."/>
            <person name="Tapia R."/>
            <person name="Larimer F."/>
            <person name="Land M."/>
            <person name="Hauser L."/>
            <person name="Woyke T."/>
            <person name="Lovley D."/>
            <person name="Kyrpides N."/>
            <person name="Ivanova N."/>
        </authorList>
    </citation>
    <scope>NUCLEOTIDE SEQUENCE [LARGE SCALE GENOMIC DNA]</scope>
    <source>
        <strain evidence="5">DSM 10642 / AEDII12DO</strain>
    </source>
</reference>
<evidence type="ECO:0000313" key="5">
    <source>
        <dbReference type="Proteomes" id="UP000002613"/>
    </source>
</evidence>
<feature type="domain" description="CBS" evidence="3">
    <location>
        <begin position="65"/>
        <end position="121"/>
    </location>
</feature>
<evidence type="ECO:0000256" key="2">
    <source>
        <dbReference type="PROSITE-ProRule" id="PRU00703"/>
    </source>
</evidence>
<dbReference type="PANTHER" id="PTHR43080:SF29">
    <property type="entry name" value="OS02G0818000 PROTEIN"/>
    <property type="match status" value="1"/>
</dbReference>
<dbReference type="InterPro" id="IPR000644">
    <property type="entry name" value="CBS_dom"/>
</dbReference>
<dbReference type="EMBL" id="CP001899">
    <property type="protein sequence ID" value="ADC66383.1"/>
    <property type="molecule type" value="Genomic_DNA"/>
</dbReference>
<dbReference type="Gene3D" id="3.10.580.10">
    <property type="entry name" value="CBS-domain"/>
    <property type="match status" value="3"/>
</dbReference>
<dbReference type="PaxDb" id="589924-Ferp_2259"/>
<evidence type="ECO:0000256" key="1">
    <source>
        <dbReference type="ARBA" id="ARBA00023122"/>
    </source>
</evidence>
<dbReference type="Pfam" id="PF00571">
    <property type="entry name" value="CBS"/>
    <property type="match status" value="4"/>
</dbReference>
<gene>
    <name evidence="4" type="ordered locus">Ferp_2259</name>
</gene>
<dbReference type="AlphaFoldDB" id="D3S1B9"/>
<dbReference type="PANTHER" id="PTHR43080">
    <property type="entry name" value="CBS DOMAIN-CONTAINING PROTEIN CBSX3, MITOCHONDRIAL"/>
    <property type="match status" value="1"/>
</dbReference>
<dbReference type="SMART" id="SM00116">
    <property type="entry name" value="CBS"/>
    <property type="match status" value="4"/>
</dbReference>
<feature type="domain" description="CBS" evidence="3">
    <location>
        <begin position="226"/>
        <end position="278"/>
    </location>
</feature>
<dbReference type="GeneID" id="8779798"/>
<dbReference type="HOGENOM" id="CLU_076812_1_0_2"/>
<evidence type="ECO:0000313" key="4">
    <source>
        <dbReference type="EMBL" id="ADC66383.1"/>
    </source>
</evidence>